<feature type="domain" description="Mycothiol-dependent maleylpyruvate isomerase metal-binding" evidence="1">
    <location>
        <begin position="30"/>
        <end position="132"/>
    </location>
</feature>
<gene>
    <name evidence="2" type="ORF">EV644_12232</name>
</gene>
<keyword evidence="3" id="KW-1185">Reference proteome</keyword>
<dbReference type="InterPro" id="IPR017517">
    <property type="entry name" value="Maleyloyr_isom"/>
</dbReference>
<dbReference type="RefSeq" id="WP_132194684.1">
    <property type="nucleotide sequence ID" value="NZ_SLWM01000022.1"/>
</dbReference>
<dbReference type="SUPFAM" id="SSF109854">
    <property type="entry name" value="DinB/YfiT-like putative metalloenzymes"/>
    <property type="match status" value="1"/>
</dbReference>
<dbReference type="Pfam" id="PF11716">
    <property type="entry name" value="MDMPI_N"/>
    <property type="match status" value="1"/>
</dbReference>
<dbReference type="Gene3D" id="1.20.120.450">
    <property type="entry name" value="dinb family like domain"/>
    <property type="match status" value="1"/>
</dbReference>
<dbReference type="InterPro" id="IPR034660">
    <property type="entry name" value="DinB/YfiT-like"/>
</dbReference>
<sequence length="193" mass="20597">MSGSLRLLERAICYTQESMDAVVAGFGPLPTPCSGWDLHDLLVHVNDSLTVLQQGADLGFIDRYPLRDGLDGCRDPTSVLVTTFPARARRLLHACADAAQSDGRIAVGGMQIAPALVMVSGAVEIAVHGWDISVACGYHHPIPATLALGMLSLSQLVVDNWMRESLFNAPVRVSPLASPSDQLIAFLGRRPVA</sequence>
<comment type="caution">
    <text evidence="2">The sequence shown here is derived from an EMBL/GenBank/DDBJ whole genome shotgun (WGS) entry which is preliminary data.</text>
</comment>
<dbReference type="Proteomes" id="UP000295818">
    <property type="component" value="Unassembled WGS sequence"/>
</dbReference>
<dbReference type="InterPro" id="IPR024344">
    <property type="entry name" value="MDMPI_metal-binding"/>
</dbReference>
<dbReference type="EMBL" id="SLWM01000022">
    <property type="protein sequence ID" value="TCO13557.1"/>
    <property type="molecule type" value="Genomic_DNA"/>
</dbReference>
<protein>
    <submittedName>
        <fullName evidence="2">Uncharacterized protein (TIGR03086 family)</fullName>
    </submittedName>
</protein>
<accession>A0ABY2BAC4</accession>
<evidence type="ECO:0000313" key="2">
    <source>
        <dbReference type="EMBL" id="TCO13557.1"/>
    </source>
</evidence>
<organism evidence="2 3">
    <name type="scientific">Kribbella orskensis</name>
    <dbReference type="NCBI Taxonomy" id="2512216"/>
    <lineage>
        <taxon>Bacteria</taxon>
        <taxon>Bacillati</taxon>
        <taxon>Actinomycetota</taxon>
        <taxon>Actinomycetes</taxon>
        <taxon>Propionibacteriales</taxon>
        <taxon>Kribbellaceae</taxon>
        <taxon>Kribbella</taxon>
    </lineage>
</organism>
<evidence type="ECO:0000259" key="1">
    <source>
        <dbReference type="Pfam" id="PF11716"/>
    </source>
</evidence>
<dbReference type="NCBIfam" id="TIGR03083">
    <property type="entry name" value="maleylpyruvate isomerase family mycothiol-dependent enzyme"/>
    <property type="match status" value="1"/>
</dbReference>
<name>A0ABY2BAC4_9ACTN</name>
<proteinExistence type="predicted"/>
<reference evidence="2 3" key="1">
    <citation type="journal article" date="2015" name="Stand. Genomic Sci.">
        <title>Genomic Encyclopedia of Bacterial and Archaeal Type Strains, Phase III: the genomes of soil and plant-associated and newly described type strains.</title>
        <authorList>
            <person name="Whitman W.B."/>
            <person name="Woyke T."/>
            <person name="Klenk H.P."/>
            <person name="Zhou Y."/>
            <person name="Lilburn T.G."/>
            <person name="Beck B.J."/>
            <person name="De Vos P."/>
            <person name="Vandamme P."/>
            <person name="Eisen J.A."/>
            <person name="Garrity G."/>
            <person name="Hugenholtz P."/>
            <person name="Kyrpides N.C."/>
        </authorList>
    </citation>
    <scope>NUCLEOTIDE SEQUENCE [LARGE SCALE GENOMIC DNA]</scope>
    <source>
        <strain evidence="2 3">VKM Ac-2538</strain>
    </source>
</reference>
<evidence type="ECO:0000313" key="3">
    <source>
        <dbReference type="Proteomes" id="UP000295818"/>
    </source>
</evidence>